<evidence type="ECO:0000256" key="1">
    <source>
        <dbReference type="SAM" id="SignalP"/>
    </source>
</evidence>
<gene>
    <name evidence="2" type="ordered locus">Slit_0227</name>
</gene>
<dbReference type="KEGG" id="slt:Slit_0227"/>
<evidence type="ECO:0000313" key="3">
    <source>
        <dbReference type="Proteomes" id="UP000001625"/>
    </source>
</evidence>
<dbReference type="PIRSF" id="PIRSF016624">
    <property type="entry name" value="Mu_prophg_I"/>
    <property type="match status" value="1"/>
</dbReference>
<keyword evidence="1" id="KW-0732">Signal</keyword>
<keyword evidence="3" id="KW-1185">Reference proteome</keyword>
<proteinExistence type="predicted"/>
<protein>
    <submittedName>
        <fullName evidence="2">Mu-like prophage I protein</fullName>
    </submittedName>
</protein>
<reference evidence="2 3" key="1">
    <citation type="submission" date="2010-03" db="EMBL/GenBank/DDBJ databases">
        <title>Complete sequence of Sideroxydans lithotrophicus ES-1.</title>
        <authorList>
            <consortium name="US DOE Joint Genome Institute"/>
            <person name="Lucas S."/>
            <person name="Copeland A."/>
            <person name="Lapidus A."/>
            <person name="Cheng J.-F."/>
            <person name="Bruce D."/>
            <person name="Goodwin L."/>
            <person name="Pitluck S."/>
            <person name="Munk A.C."/>
            <person name="Detter J.C."/>
            <person name="Han C."/>
            <person name="Tapia R."/>
            <person name="Larimer F."/>
            <person name="Land M."/>
            <person name="Hauser L."/>
            <person name="Kyrpides N."/>
            <person name="Ivanova N."/>
            <person name="Emerson D."/>
            <person name="Woyke T."/>
        </authorList>
    </citation>
    <scope>NUCLEOTIDE SEQUENCE [LARGE SCALE GENOMIC DNA]</scope>
    <source>
        <strain evidence="2 3">ES-1</strain>
    </source>
</reference>
<dbReference type="eggNOG" id="COG4388">
    <property type="taxonomic scope" value="Bacteria"/>
</dbReference>
<dbReference type="PROSITE" id="PS51257">
    <property type="entry name" value="PROKAR_LIPOPROTEIN"/>
    <property type="match status" value="1"/>
</dbReference>
<accession>D5CUD4</accession>
<feature type="signal peptide" evidence="1">
    <location>
        <begin position="1"/>
        <end position="32"/>
    </location>
</feature>
<evidence type="ECO:0000313" key="2">
    <source>
        <dbReference type="EMBL" id="ADE10469.1"/>
    </source>
</evidence>
<dbReference type="Proteomes" id="UP000001625">
    <property type="component" value="Chromosome"/>
</dbReference>
<sequence precursor="true">MAAISRMATMKRKPKSPALGFAVAACSVAMNAAGEIQLTPAGVFRGNDGRPKDAPHWVMDAQAAQDVIAFCSARQNEFVIDYEHQTLLAEKNGQPAPAAGWFSGAALRWEEGVGLFVKSRWTPRAQGFIDADEYKYISPVILYEKVTGRIKGIISAALTNTACIDGMDEVLSRAAASFMLDESTSKENGMDELLEQLRWFFNMPTLATAEEILAELKKAVDKIKTAAPEATAAAGFRVDNLVASLGTEVAALKSASPDPAKFVPVDTMQALQTELAALRSEKTEREVGEVVTAALSTGKLLPPQEKWARDLGMKDLDALKGYIDTAQGVAALTSTQTKGLKPQGTANANGLDETQLAACKLLGVDPADYAKTLSGEDD</sequence>
<organism evidence="2 3">
    <name type="scientific">Sideroxydans lithotrophicus (strain ES-1)</name>
    <dbReference type="NCBI Taxonomy" id="580332"/>
    <lineage>
        <taxon>Bacteria</taxon>
        <taxon>Pseudomonadati</taxon>
        <taxon>Pseudomonadota</taxon>
        <taxon>Betaproteobacteria</taxon>
        <taxon>Nitrosomonadales</taxon>
        <taxon>Gallionellaceae</taxon>
        <taxon>Sideroxydans</taxon>
    </lineage>
</organism>
<dbReference type="Pfam" id="PF10123">
    <property type="entry name" value="Mu-like_Pro"/>
    <property type="match status" value="1"/>
</dbReference>
<name>D5CUD4_SIDLE</name>
<dbReference type="STRING" id="580332.Slit_0227"/>
<dbReference type="HOGENOM" id="CLU_062795_1_0_4"/>
<dbReference type="AlphaFoldDB" id="D5CUD4"/>
<dbReference type="EMBL" id="CP001965">
    <property type="protein sequence ID" value="ADE10469.1"/>
    <property type="molecule type" value="Genomic_DNA"/>
</dbReference>
<dbReference type="InterPro" id="IPR012106">
    <property type="entry name" value="Phage_Mu_Gp1"/>
</dbReference>
<feature type="chain" id="PRO_5003070525" evidence="1">
    <location>
        <begin position="33"/>
        <end position="378"/>
    </location>
</feature>
<dbReference type="OrthoDB" id="2043985at2"/>